<organism evidence="4 5">
    <name type="scientific">Taenia crassiceps</name>
    <dbReference type="NCBI Taxonomy" id="6207"/>
    <lineage>
        <taxon>Eukaryota</taxon>
        <taxon>Metazoa</taxon>
        <taxon>Spiralia</taxon>
        <taxon>Lophotrochozoa</taxon>
        <taxon>Platyhelminthes</taxon>
        <taxon>Cestoda</taxon>
        <taxon>Eucestoda</taxon>
        <taxon>Cyclophyllidea</taxon>
        <taxon>Taeniidae</taxon>
        <taxon>Taenia</taxon>
    </lineage>
</organism>
<keyword evidence="2" id="KW-0732">Signal</keyword>
<dbReference type="EMBL" id="JAKROA010000001">
    <property type="protein sequence ID" value="KAL5112431.1"/>
    <property type="molecule type" value="Genomic_DNA"/>
</dbReference>
<dbReference type="PROSITE" id="PS50835">
    <property type="entry name" value="IG_LIKE"/>
    <property type="match status" value="2"/>
</dbReference>
<dbReference type="Proteomes" id="UP001651158">
    <property type="component" value="Unassembled WGS sequence"/>
</dbReference>
<evidence type="ECO:0000259" key="3">
    <source>
        <dbReference type="PROSITE" id="PS50835"/>
    </source>
</evidence>
<name>A0ABR4QRX6_9CEST</name>
<keyword evidence="1" id="KW-0472">Membrane</keyword>
<keyword evidence="5" id="KW-1185">Reference proteome</keyword>
<feature type="domain" description="Ig-like" evidence="3">
    <location>
        <begin position="85"/>
        <end position="236"/>
    </location>
</feature>
<dbReference type="InterPro" id="IPR036179">
    <property type="entry name" value="Ig-like_dom_sf"/>
</dbReference>
<feature type="signal peptide" evidence="2">
    <location>
        <begin position="1"/>
        <end position="16"/>
    </location>
</feature>
<proteinExistence type="predicted"/>
<dbReference type="Gene3D" id="2.60.40.10">
    <property type="entry name" value="Immunoglobulins"/>
    <property type="match status" value="2"/>
</dbReference>
<sequence>MLSVFIQTLLLVQCLAGDLNFGYNNATKKIVSPALVGGRLIPLTVARSASQALRKPRCSTISSSDCVISSNSHPCLLKPALKNVPTQAVLSESLHGREYRVKLEAKEGSIVYLPCNTLRELRNETVIWDHNMSTIAVMGTLFTMDSRIDVATTPNNRFHRCSYPRMLVSSVSSHPREYFSHLATDQSDIFEAWELVIEDLQMSDSGAYHCRLTGGQPQSLLYQLSVKKSTHQTRVSPKQIVRIYAPRYARRQSPANFTCSMEATHDESSQVIIDWYRMPSGRQGVGALRVIESQAWNNVSVYKEILGYSREGLRLDAVMQIHSCDYQHAGIYECQAHRITQDERSRVYDSLTVEFTVLPRWQYQLCIRIWGLCRERAATFLPPHKSPQQAFSRVVLSDSPTEKQPGQRRSEQQWIRTPHTKNWTFFMEAFRTTSVVASSPRVNVVTTVLPFLCLIFAMLKRIR</sequence>
<reference evidence="4 5" key="1">
    <citation type="journal article" date="2022" name="Front. Cell. Infect. Microbiol.">
        <title>The Genomes of Two Strains of Taenia crassiceps the Animal Model for the Study of Human Cysticercosis.</title>
        <authorList>
            <person name="Bobes R.J."/>
            <person name="Estrada K."/>
            <person name="Rios-Valencia D.G."/>
            <person name="Calderon-Gallegos A."/>
            <person name="de la Torre P."/>
            <person name="Carrero J.C."/>
            <person name="Sanchez-Flores A."/>
            <person name="Laclette J.P."/>
        </authorList>
    </citation>
    <scope>NUCLEOTIDE SEQUENCE [LARGE SCALE GENOMIC DNA]</scope>
    <source>
        <strain evidence="4">WFUcys</strain>
    </source>
</reference>
<gene>
    <name evidence="4" type="ORF">TcWFU_007022</name>
</gene>
<dbReference type="InterPro" id="IPR013783">
    <property type="entry name" value="Ig-like_fold"/>
</dbReference>
<keyword evidence="1" id="KW-1133">Transmembrane helix</keyword>
<feature type="domain" description="Ig-like" evidence="3">
    <location>
        <begin position="237"/>
        <end position="352"/>
    </location>
</feature>
<dbReference type="InterPro" id="IPR007110">
    <property type="entry name" value="Ig-like_dom"/>
</dbReference>
<dbReference type="InterPro" id="IPR003599">
    <property type="entry name" value="Ig_sub"/>
</dbReference>
<keyword evidence="1" id="KW-0812">Transmembrane</keyword>
<evidence type="ECO:0000313" key="5">
    <source>
        <dbReference type="Proteomes" id="UP001651158"/>
    </source>
</evidence>
<protein>
    <recommendedName>
        <fullName evidence="3">Ig-like domain-containing protein</fullName>
    </recommendedName>
</protein>
<dbReference type="PANTHER" id="PTHR23279">
    <property type="entry name" value="DEFECTIVE PROBOSCIS EXTENSION RESPONSE DPR -RELATED"/>
    <property type="match status" value="1"/>
</dbReference>
<feature type="transmembrane region" description="Helical" evidence="1">
    <location>
        <begin position="442"/>
        <end position="459"/>
    </location>
</feature>
<comment type="caution">
    <text evidence="4">The sequence shown here is derived from an EMBL/GenBank/DDBJ whole genome shotgun (WGS) entry which is preliminary data.</text>
</comment>
<accession>A0ABR4QRX6</accession>
<dbReference type="SUPFAM" id="SSF48726">
    <property type="entry name" value="Immunoglobulin"/>
    <property type="match status" value="2"/>
</dbReference>
<evidence type="ECO:0000256" key="2">
    <source>
        <dbReference type="SAM" id="SignalP"/>
    </source>
</evidence>
<dbReference type="SMART" id="SM00409">
    <property type="entry name" value="IG"/>
    <property type="match status" value="2"/>
</dbReference>
<evidence type="ECO:0000256" key="1">
    <source>
        <dbReference type="SAM" id="Phobius"/>
    </source>
</evidence>
<feature type="chain" id="PRO_5045281095" description="Ig-like domain-containing protein" evidence="2">
    <location>
        <begin position="17"/>
        <end position="463"/>
    </location>
</feature>
<dbReference type="InterPro" id="IPR037448">
    <property type="entry name" value="Zig-8"/>
</dbReference>
<evidence type="ECO:0000313" key="4">
    <source>
        <dbReference type="EMBL" id="KAL5112431.1"/>
    </source>
</evidence>
<dbReference type="PANTHER" id="PTHR23279:SF36">
    <property type="entry name" value="DEFECTIVE PROBOSCIS EXTENSION RESPONSE 9, ISOFORM A"/>
    <property type="match status" value="1"/>
</dbReference>